<dbReference type="GO" id="GO:0003700">
    <property type="term" value="F:DNA-binding transcription factor activity"/>
    <property type="evidence" value="ECO:0007669"/>
    <property type="project" value="TreeGrafter"/>
</dbReference>
<dbReference type="GO" id="GO:0000976">
    <property type="term" value="F:transcription cis-regulatory region binding"/>
    <property type="evidence" value="ECO:0007669"/>
    <property type="project" value="TreeGrafter"/>
</dbReference>
<protein>
    <submittedName>
        <fullName evidence="6">TetR/AcrR family transcriptional regulator</fullName>
    </submittedName>
</protein>
<keyword evidence="7" id="KW-1185">Reference proteome</keyword>
<dbReference type="Proteomes" id="UP000680348">
    <property type="component" value="Unassembled WGS sequence"/>
</dbReference>
<dbReference type="PANTHER" id="PTHR30055">
    <property type="entry name" value="HTH-TYPE TRANSCRIPTIONAL REGULATOR RUTR"/>
    <property type="match status" value="1"/>
</dbReference>
<feature type="domain" description="HTH tetR-type" evidence="5">
    <location>
        <begin position="17"/>
        <end position="76"/>
    </location>
</feature>
<evidence type="ECO:0000256" key="1">
    <source>
        <dbReference type="ARBA" id="ARBA00023015"/>
    </source>
</evidence>
<reference evidence="6" key="1">
    <citation type="submission" date="2021-04" db="EMBL/GenBank/DDBJ databases">
        <title>Pseudaminobacter soli sp. nov., isolated from paddy soil contaminated by heavy metals.</title>
        <authorList>
            <person name="Zhang K."/>
        </authorList>
    </citation>
    <scope>NUCLEOTIDE SEQUENCE</scope>
    <source>
        <strain evidence="6">19-2017</strain>
    </source>
</reference>
<evidence type="ECO:0000313" key="6">
    <source>
        <dbReference type="EMBL" id="MBS3647215.1"/>
    </source>
</evidence>
<feature type="DNA-binding region" description="H-T-H motif" evidence="4">
    <location>
        <begin position="39"/>
        <end position="58"/>
    </location>
</feature>
<dbReference type="PANTHER" id="PTHR30055:SF234">
    <property type="entry name" value="HTH-TYPE TRANSCRIPTIONAL REGULATOR BETI"/>
    <property type="match status" value="1"/>
</dbReference>
<dbReference type="InterPro" id="IPR050109">
    <property type="entry name" value="HTH-type_TetR-like_transc_reg"/>
</dbReference>
<dbReference type="RefSeq" id="WP_188252773.1">
    <property type="nucleotide sequence ID" value="NZ_JABVCF010000001.1"/>
</dbReference>
<gene>
    <name evidence="6" type="ORF">KEU06_01060</name>
</gene>
<dbReference type="AlphaFoldDB" id="A0A942DYA3"/>
<name>A0A942DYA3_9HYPH</name>
<dbReference type="PROSITE" id="PS50977">
    <property type="entry name" value="HTH_TETR_2"/>
    <property type="match status" value="1"/>
</dbReference>
<evidence type="ECO:0000256" key="2">
    <source>
        <dbReference type="ARBA" id="ARBA00023125"/>
    </source>
</evidence>
<dbReference type="Gene3D" id="1.10.357.10">
    <property type="entry name" value="Tetracycline Repressor, domain 2"/>
    <property type="match status" value="1"/>
</dbReference>
<keyword evidence="2 4" id="KW-0238">DNA-binding</keyword>
<proteinExistence type="predicted"/>
<comment type="caution">
    <text evidence="6">The sequence shown here is derived from an EMBL/GenBank/DDBJ whole genome shotgun (WGS) entry which is preliminary data.</text>
</comment>
<accession>A0A942DYA3</accession>
<evidence type="ECO:0000256" key="4">
    <source>
        <dbReference type="PROSITE-ProRule" id="PRU00335"/>
    </source>
</evidence>
<dbReference type="InterPro" id="IPR001647">
    <property type="entry name" value="HTH_TetR"/>
</dbReference>
<keyword evidence="1" id="KW-0805">Transcription regulation</keyword>
<sequence>MSDLEQMTERTLRADAARNRSQVLDAASRLFAERGFDVSMAEIAAAAGVGRTTVLRNFSTRMDLAAALFEQNLQHFRTVAANQTGQPGDFVELFDLKLELYVRNGGLAEAVQKERQSSDNFQTDRREVAEILFRAAQSAIRAGVMRPDVRVETFVVMQQAMGGAMLSGGTTQERRERAGMLRSLLLEGLLIHPSGVRTY</sequence>
<dbReference type="EMBL" id="JAGWCR010000001">
    <property type="protein sequence ID" value="MBS3647215.1"/>
    <property type="molecule type" value="Genomic_DNA"/>
</dbReference>
<organism evidence="6 7">
    <name type="scientific">Pseudaminobacter soli</name>
    <name type="common">ex Zhang et al. 2022</name>
    <dbReference type="NCBI Taxonomy" id="2831468"/>
    <lineage>
        <taxon>Bacteria</taxon>
        <taxon>Pseudomonadati</taxon>
        <taxon>Pseudomonadota</taxon>
        <taxon>Alphaproteobacteria</taxon>
        <taxon>Hyphomicrobiales</taxon>
        <taxon>Phyllobacteriaceae</taxon>
        <taxon>Pseudaminobacter</taxon>
    </lineage>
</organism>
<dbReference type="SUPFAM" id="SSF46689">
    <property type="entry name" value="Homeodomain-like"/>
    <property type="match status" value="1"/>
</dbReference>
<dbReference type="PRINTS" id="PR00455">
    <property type="entry name" value="HTHTETR"/>
</dbReference>
<keyword evidence="3" id="KW-0804">Transcription</keyword>
<evidence type="ECO:0000259" key="5">
    <source>
        <dbReference type="PROSITE" id="PS50977"/>
    </source>
</evidence>
<dbReference type="InterPro" id="IPR009057">
    <property type="entry name" value="Homeodomain-like_sf"/>
</dbReference>
<evidence type="ECO:0000313" key="7">
    <source>
        <dbReference type="Proteomes" id="UP000680348"/>
    </source>
</evidence>
<evidence type="ECO:0000256" key="3">
    <source>
        <dbReference type="ARBA" id="ARBA00023163"/>
    </source>
</evidence>
<dbReference type="Pfam" id="PF00440">
    <property type="entry name" value="TetR_N"/>
    <property type="match status" value="1"/>
</dbReference>